<protein>
    <submittedName>
        <fullName evidence="2">Uncharacterized protein</fullName>
    </submittedName>
</protein>
<feature type="non-terminal residue" evidence="2">
    <location>
        <position position="83"/>
    </location>
</feature>
<dbReference type="EMBL" id="HAEH01006089">
    <property type="protein sequence ID" value="SBR78290.1"/>
    <property type="molecule type" value="Transcribed_RNA"/>
</dbReference>
<evidence type="ECO:0000313" key="2">
    <source>
        <dbReference type="EMBL" id="SBR78290.1"/>
    </source>
</evidence>
<reference evidence="2" key="1">
    <citation type="submission" date="2016-05" db="EMBL/GenBank/DDBJ databases">
        <authorList>
            <person name="Lavstsen T."/>
            <person name="Jespersen J.S."/>
        </authorList>
    </citation>
    <scope>NUCLEOTIDE SEQUENCE</scope>
    <source>
        <tissue evidence="2">Brain</tissue>
    </source>
</reference>
<organism evidence="2">
    <name type="scientific">Nothobranchius rachovii</name>
    <name type="common">bluefin notho</name>
    <dbReference type="NCBI Taxonomy" id="451742"/>
    <lineage>
        <taxon>Eukaryota</taxon>
        <taxon>Metazoa</taxon>
        <taxon>Chordata</taxon>
        <taxon>Craniata</taxon>
        <taxon>Vertebrata</taxon>
        <taxon>Euteleostomi</taxon>
        <taxon>Actinopterygii</taxon>
        <taxon>Neopterygii</taxon>
        <taxon>Teleostei</taxon>
        <taxon>Neoteleostei</taxon>
        <taxon>Acanthomorphata</taxon>
        <taxon>Ovalentaria</taxon>
        <taxon>Atherinomorphae</taxon>
        <taxon>Cyprinodontiformes</taxon>
        <taxon>Nothobranchiidae</taxon>
        <taxon>Nothobranchius</taxon>
    </lineage>
</organism>
<keyword evidence="1" id="KW-1133">Transmembrane helix</keyword>
<keyword evidence="1" id="KW-0812">Transmembrane</keyword>
<name>A0A1A8PA84_9TELE</name>
<gene>
    <name evidence="2" type="primary">Nfu_g_1_008180</name>
</gene>
<reference evidence="2" key="2">
    <citation type="submission" date="2016-06" db="EMBL/GenBank/DDBJ databases">
        <title>The genome of a short-lived fish provides insights into sex chromosome evolution and the genetic control of aging.</title>
        <authorList>
            <person name="Reichwald K."/>
            <person name="Felder M."/>
            <person name="Petzold A."/>
            <person name="Koch P."/>
            <person name="Groth M."/>
            <person name="Platzer M."/>
        </authorList>
    </citation>
    <scope>NUCLEOTIDE SEQUENCE</scope>
    <source>
        <tissue evidence="2">Brain</tissue>
    </source>
</reference>
<keyword evidence="1" id="KW-0472">Membrane</keyword>
<dbReference type="AlphaFoldDB" id="A0A1A8PA84"/>
<accession>A0A1A8PA84</accession>
<sequence length="83" mass="9470">TFASSNFFLLMFHFLLINPDVFYSFFFTVQFSIHSKDKCVEPWFSGSVFRVCGSLSPWFSESMIFCIRGSGSVGCLLLCVDKI</sequence>
<proteinExistence type="predicted"/>
<feature type="non-terminal residue" evidence="2">
    <location>
        <position position="1"/>
    </location>
</feature>
<evidence type="ECO:0000256" key="1">
    <source>
        <dbReference type="SAM" id="Phobius"/>
    </source>
</evidence>
<feature type="transmembrane region" description="Helical" evidence="1">
    <location>
        <begin position="6"/>
        <end position="29"/>
    </location>
</feature>